<dbReference type="PANTHER" id="PTHR23329:SF1">
    <property type="entry name" value="TUFTELIN-INTERACTING PROTEIN 11"/>
    <property type="match status" value="1"/>
</dbReference>
<keyword evidence="4" id="KW-1185">Reference proteome</keyword>
<sequence length="352" mass="38477">MKFIKRFTGLVGSLVVYYDACKNCGATYKLLAPLPTHNSLKPPFALPLALSLASARHLHVLPLIMSPNLREENELEKKQQDKPSKASPGIGFKLLKKMGFRDGKGLGKYEDGILEPIMATKLPKYMGLGHAVQFIEDQPPSKKGKPRNRRKDRPPPPHKNMGGGPPNAGWSGNNNNGYQQQGGGMQQPQYQNNYPPNRDGSGQETSWGRDQEQGNSLARLAWFYITSAKQHGRSASAEKQERSASAKQYGRSTSAEKQGDNKGGAPAQNNKGESPPNAGCSRNNNNDQEQSGGTQQPQHQNNYPPKRDGSGNPYQDQDGHYPPLAPSGLAGRLIKSGVEEVFDLESHSQTLK</sequence>
<feature type="compositionally biased region" description="Basic residues" evidence="1">
    <location>
        <begin position="142"/>
        <end position="152"/>
    </location>
</feature>
<protein>
    <recommendedName>
        <fullName evidence="2">G-patch domain-containing protein</fullName>
    </recommendedName>
</protein>
<reference evidence="3 4" key="1">
    <citation type="submission" date="2021-05" db="EMBL/GenBank/DDBJ databases">
        <title>Genome Assembly of Synthetic Allotetraploid Brassica napus Reveals Homoeologous Exchanges between Subgenomes.</title>
        <authorList>
            <person name="Davis J.T."/>
        </authorList>
    </citation>
    <scope>NUCLEOTIDE SEQUENCE [LARGE SCALE GENOMIC DNA]</scope>
    <source>
        <strain evidence="4">cv. Da-Ae</strain>
        <tissue evidence="3">Seedling</tissue>
    </source>
</reference>
<evidence type="ECO:0000313" key="3">
    <source>
        <dbReference type="EMBL" id="KAH0880774.1"/>
    </source>
</evidence>
<evidence type="ECO:0000313" key="4">
    <source>
        <dbReference type="Proteomes" id="UP000824890"/>
    </source>
</evidence>
<feature type="region of interest" description="Disordered" evidence="1">
    <location>
        <begin position="134"/>
        <end position="213"/>
    </location>
</feature>
<organism evidence="3 4">
    <name type="scientific">Brassica napus</name>
    <name type="common">Rape</name>
    <dbReference type="NCBI Taxonomy" id="3708"/>
    <lineage>
        <taxon>Eukaryota</taxon>
        <taxon>Viridiplantae</taxon>
        <taxon>Streptophyta</taxon>
        <taxon>Embryophyta</taxon>
        <taxon>Tracheophyta</taxon>
        <taxon>Spermatophyta</taxon>
        <taxon>Magnoliopsida</taxon>
        <taxon>eudicotyledons</taxon>
        <taxon>Gunneridae</taxon>
        <taxon>Pentapetalae</taxon>
        <taxon>rosids</taxon>
        <taxon>malvids</taxon>
        <taxon>Brassicales</taxon>
        <taxon>Brassicaceae</taxon>
        <taxon>Brassiceae</taxon>
        <taxon>Brassica</taxon>
    </lineage>
</organism>
<dbReference type="PANTHER" id="PTHR23329">
    <property type="entry name" value="TUFTELIN-INTERACTING PROTEIN 11-RELATED"/>
    <property type="match status" value="1"/>
</dbReference>
<feature type="compositionally biased region" description="Low complexity" evidence="1">
    <location>
        <begin position="186"/>
        <end position="197"/>
    </location>
</feature>
<proteinExistence type="predicted"/>
<feature type="compositionally biased region" description="Polar residues" evidence="1">
    <location>
        <begin position="245"/>
        <end position="256"/>
    </location>
</feature>
<dbReference type="InterPro" id="IPR000467">
    <property type="entry name" value="G_patch_dom"/>
</dbReference>
<evidence type="ECO:0000259" key="2">
    <source>
        <dbReference type="PROSITE" id="PS50174"/>
    </source>
</evidence>
<dbReference type="InterPro" id="IPR045211">
    <property type="entry name" value="TFP11/STIP/Ntr1"/>
</dbReference>
<dbReference type="Pfam" id="PF01585">
    <property type="entry name" value="G-patch"/>
    <property type="match status" value="1"/>
</dbReference>
<feature type="region of interest" description="Disordered" evidence="1">
    <location>
        <begin position="229"/>
        <end position="329"/>
    </location>
</feature>
<comment type="caution">
    <text evidence="3">The sequence shown here is derived from an EMBL/GenBank/DDBJ whole genome shotgun (WGS) entry which is preliminary data.</text>
</comment>
<feature type="domain" description="G-patch" evidence="2">
    <location>
        <begin position="87"/>
        <end position="133"/>
    </location>
</feature>
<dbReference type="PROSITE" id="PS50174">
    <property type="entry name" value="G_PATCH"/>
    <property type="match status" value="1"/>
</dbReference>
<dbReference type="EMBL" id="JAGKQM010000015">
    <property type="protein sequence ID" value="KAH0880774.1"/>
    <property type="molecule type" value="Genomic_DNA"/>
</dbReference>
<dbReference type="SMART" id="SM00443">
    <property type="entry name" value="G_patch"/>
    <property type="match status" value="1"/>
</dbReference>
<evidence type="ECO:0000256" key="1">
    <source>
        <dbReference type="SAM" id="MobiDB-lite"/>
    </source>
</evidence>
<accession>A0ABQ7ZKL1</accession>
<name>A0ABQ7ZKL1_BRANA</name>
<gene>
    <name evidence="3" type="ORF">HID58_068168</name>
</gene>
<dbReference type="Proteomes" id="UP000824890">
    <property type="component" value="Unassembled WGS sequence"/>
</dbReference>
<feature type="compositionally biased region" description="Polar residues" evidence="1">
    <location>
        <begin position="280"/>
        <end position="303"/>
    </location>
</feature>